<proteinExistence type="predicted"/>
<dbReference type="EMBL" id="JAPFFF010000016">
    <property type="protein sequence ID" value="KAK8865131.1"/>
    <property type="molecule type" value="Genomic_DNA"/>
</dbReference>
<reference evidence="1 2" key="1">
    <citation type="submission" date="2024-04" db="EMBL/GenBank/DDBJ databases">
        <title>Tritrichomonas musculus Genome.</title>
        <authorList>
            <person name="Alves-Ferreira E."/>
            <person name="Grigg M."/>
            <person name="Lorenzi H."/>
            <person name="Galac M."/>
        </authorList>
    </citation>
    <scope>NUCLEOTIDE SEQUENCE [LARGE SCALE GENOMIC DNA]</scope>
    <source>
        <strain evidence="1 2">EAF2021</strain>
    </source>
</reference>
<dbReference type="PANTHER" id="PTHR10257">
    <property type="entry name" value="SERINE/THREONINE PROTEIN PHOSPHATASE 2A PP2A REGULATORY SUBUNIT B"/>
    <property type="match status" value="1"/>
</dbReference>
<dbReference type="Proteomes" id="UP001470230">
    <property type="component" value="Unassembled WGS sequence"/>
</dbReference>
<name>A0ABR2ILC3_9EUKA</name>
<organism evidence="1 2">
    <name type="scientific">Tritrichomonas musculus</name>
    <dbReference type="NCBI Taxonomy" id="1915356"/>
    <lineage>
        <taxon>Eukaryota</taxon>
        <taxon>Metamonada</taxon>
        <taxon>Parabasalia</taxon>
        <taxon>Tritrichomonadida</taxon>
        <taxon>Tritrichomonadidae</taxon>
        <taxon>Tritrichomonas</taxon>
    </lineage>
</organism>
<gene>
    <name evidence="1" type="ORF">M9Y10_010665</name>
</gene>
<evidence type="ECO:0008006" key="3">
    <source>
        <dbReference type="Google" id="ProtNLM"/>
    </source>
</evidence>
<comment type="caution">
    <text evidence="1">The sequence shown here is derived from an EMBL/GenBank/DDBJ whole genome shotgun (WGS) entry which is preliminary data.</text>
</comment>
<dbReference type="SUPFAM" id="SSF48371">
    <property type="entry name" value="ARM repeat"/>
    <property type="match status" value="1"/>
</dbReference>
<dbReference type="Gene3D" id="1.25.10.10">
    <property type="entry name" value="Leucine-rich Repeat Variant"/>
    <property type="match status" value="1"/>
</dbReference>
<evidence type="ECO:0000313" key="2">
    <source>
        <dbReference type="Proteomes" id="UP001470230"/>
    </source>
</evidence>
<evidence type="ECO:0000313" key="1">
    <source>
        <dbReference type="EMBL" id="KAK8865131.1"/>
    </source>
</evidence>
<keyword evidence="2" id="KW-1185">Reference proteome</keyword>
<dbReference type="InterPro" id="IPR011989">
    <property type="entry name" value="ARM-like"/>
</dbReference>
<sequence length="556" mass="64507">MTRLSAPKMAHILYARKPYPLLSQIKNYKISPQSAINSDNCAIEDEDVCNIKSRCSTKVYNGEPLIDNEVPQVISLSTSRHFLDEEIDIPSSPKLPSPKDPLFNQIFCEKIKICNYIFNFSRPQFQLQGKKEKTIALAEINILLSNKTKSILLSSKHKDLLLDMIMKNLSVQDPFSSVEKIFQSTVKSSYVESSWEHISLIFKILNKFVLLFPDKCEFELVKKGVLLMNIPDSNESENLVTFMKNYSKVHPEQNEEIWKLLKCAILNVRYDIYTPYCLEPIFSYLINIFFSNKKSISQILYTHLLPLFRLERLSLYFSKLVALIDFIIEGNITEQYNVIQYLVKHFPYQCGHKQPLFVSALAIFTKSMTSSKLNIIARQLFIFIAMAIKSPNSRLAENALTLLMKKNMRPVILSNYDYAFRILYEPVKWCAGFYWDQAVRGQSQDVLSLLMNAKFDNQNTISSYQESNFKCFETKKRNDYELAQVWATLSRITARRDRSFNLTQSLQIIKKEFQNENKDIVSTRRKSQPCYLSNHNNIQFQNSPLLGTAKLLQNLS</sequence>
<accession>A0ABR2ILC3</accession>
<protein>
    <recommendedName>
        <fullName evidence="3">Phosphoprotein phosphatase</fullName>
    </recommendedName>
</protein>
<dbReference type="InterPro" id="IPR002554">
    <property type="entry name" value="PP2A_B56"/>
</dbReference>
<dbReference type="PANTHER" id="PTHR10257:SF3">
    <property type="entry name" value="SERINE_THREONINE-PROTEIN PHOSPHATASE 2A 56 KDA REGULATORY SUBUNIT GAMMA ISOFORM"/>
    <property type="match status" value="1"/>
</dbReference>
<dbReference type="Pfam" id="PF01603">
    <property type="entry name" value="B56"/>
    <property type="match status" value="1"/>
</dbReference>
<dbReference type="InterPro" id="IPR016024">
    <property type="entry name" value="ARM-type_fold"/>
</dbReference>